<gene>
    <name evidence="3" type="ordered locus">Jden_1163</name>
</gene>
<keyword evidence="2" id="KW-0812">Transmembrane</keyword>
<protein>
    <recommendedName>
        <fullName evidence="5">DUF3099 domain-containing protein</fullName>
    </recommendedName>
</protein>
<evidence type="ECO:0000313" key="3">
    <source>
        <dbReference type="EMBL" id="ACV08819.1"/>
    </source>
</evidence>
<dbReference type="EMBL" id="CP001706">
    <property type="protein sequence ID" value="ACV08819.1"/>
    <property type="molecule type" value="Genomic_DNA"/>
</dbReference>
<dbReference type="Pfam" id="PF11298">
    <property type="entry name" value="DUF3099"/>
    <property type="match status" value="1"/>
</dbReference>
<sequence>MWVHRRSAAPSITSAPTSLAQDQGRRIRVYSIQMGIRFACFIGAYFASGALQWVLIGAAIFLPYIAVVGSNMGRLTTHTMDNPMQWHQLDAPVVQSGDEDENTPPSKESHD</sequence>
<dbReference type="STRING" id="471856.Jden_1163"/>
<feature type="region of interest" description="Disordered" evidence="1">
    <location>
        <begin position="87"/>
        <end position="111"/>
    </location>
</feature>
<name>C7R3W2_JONDD</name>
<evidence type="ECO:0008006" key="5">
    <source>
        <dbReference type="Google" id="ProtNLM"/>
    </source>
</evidence>
<organism evidence="3 4">
    <name type="scientific">Jonesia denitrificans (strain ATCC 14870 / DSM 20603 / BCRC 15368 / CIP 55.134 / JCM 11481 / NBRC 15587 / NCTC 10816 / Prevot 55134)</name>
    <name type="common">Listeria denitrificans</name>
    <dbReference type="NCBI Taxonomy" id="471856"/>
    <lineage>
        <taxon>Bacteria</taxon>
        <taxon>Bacillati</taxon>
        <taxon>Actinomycetota</taxon>
        <taxon>Actinomycetes</taxon>
        <taxon>Micrococcales</taxon>
        <taxon>Jonesiaceae</taxon>
        <taxon>Jonesia</taxon>
    </lineage>
</organism>
<dbReference type="Proteomes" id="UP000000628">
    <property type="component" value="Chromosome"/>
</dbReference>
<feature type="transmembrane region" description="Helical" evidence="2">
    <location>
        <begin position="29"/>
        <end position="47"/>
    </location>
</feature>
<dbReference type="AlphaFoldDB" id="C7R3W2"/>
<dbReference type="HOGENOM" id="CLU_129329_1_1_11"/>
<keyword evidence="2" id="KW-0472">Membrane</keyword>
<dbReference type="InterPro" id="IPR021449">
    <property type="entry name" value="DUF3099"/>
</dbReference>
<proteinExistence type="predicted"/>
<accession>C7R3W2</accession>
<evidence type="ECO:0000313" key="4">
    <source>
        <dbReference type="Proteomes" id="UP000000628"/>
    </source>
</evidence>
<feature type="transmembrane region" description="Helical" evidence="2">
    <location>
        <begin position="53"/>
        <end position="72"/>
    </location>
</feature>
<keyword evidence="2" id="KW-1133">Transmembrane helix</keyword>
<dbReference type="KEGG" id="jde:Jden_1163"/>
<reference evidence="3 4" key="1">
    <citation type="journal article" date="2009" name="Stand. Genomic Sci.">
        <title>Complete genome sequence of Jonesia denitrificans type strain (Prevot 55134).</title>
        <authorList>
            <person name="Pukall R."/>
            <person name="Gehrich-Schroter G."/>
            <person name="Lapidus A."/>
            <person name="Nolan M."/>
            <person name="Glavina Del Rio T."/>
            <person name="Lucas S."/>
            <person name="Chen F."/>
            <person name="Tice H."/>
            <person name="Pitluck S."/>
            <person name="Cheng J.F."/>
            <person name="Copeland A."/>
            <person name="Saunders E."/>
            <person name="Brettin T."/>
            <person name="Detter J.C."/>
            <person name="Bruce D."/>
            <person name="Goodwin L."/>
            <person name="Pati A."/>
            <person name="Ivanova N."/>
            <person name="Mavromatis K."/>
            <person name="Ovchinnikova G."/>
            <person name="Chen A."/>
            <person name="Palaniappan K."/>
            <person name="Land M."/>
            <person name="Hauser L."/>
            <person name="Chang Y.J."/>
            <person name="Jeffries C.D."/>
            <person name="Chain P."/>
            <person name="Goker M."/>
            <person name="Bristow J."/>
            <person name="Eisen J.A."/>
            <person name="Markowitz V."/>
            <person name="Hugenholtz P."/>
            <person name="Kyrpides N.C."/>
            <person name="Klenk H.P."/>
            <person name="Han C."/>
        </authorList>
    </citation>
    <scope>NUCLEOTIDE SEQUENCE [LARGE SCALE GENOMIC DNA]</scope>
    <source>
        <strain evidence="4">ATCC 14870 / DSM 20603 / BCRC 15368 / CIP 55.134 / JCM 11481 / NBRC 15587 / NCTC 10816 / Prevot 55134</strain>
    </source>
</reference>
<evidence type="ECO:0000256" key="2">
    <source>
        <dbReference type="SAM" id="Phobius"/>
    </source>
</evidence>
<keyword evidence="4" id="KW-1185">Reference proteome</keyword>
<evidence type="ECO:0000256" key="1">
    <source>
        <dbReference type="SAM" id="MobiDB-lite"/>
    </source>
</evidence>